<evidence type="ECO:0000313" key="3">
    <source>
        <dbReference type="Proteomes" id="UP000694044"/>
    </source>
</evidence>
<dbReference type="Proteomes" id="UP000694044">
    <property type="component" value="Unassembled WGS sequence"/>
</dbReference>
<sequence length="171" mass="19341">MFIEPFATRLVLGLRARGAQTARHRAPEGVQGRGRTGAAPRVKRARATARREQLGAGAPHVLRERHHPARQHSQTTERMDARAAKCTILLVVVVETEIVGQVSRYVCSGVFAFRVDRHELRNRTVSAFFRESVIENLLTTPDAELQSFTTEAFTLRSVEYRAQQQQQQQRP</sequence>
<name>A0A8T1V4D5_9STRA</name>
<evidence type="ECO:0000256" key="1">
    <source>
        <dbReference type="SAM" id="MobiDB-lite"/>
    </source>
</evidence>
<proteinExistence type="predicted"/>
<dbReference type="EMBL" id="JAGDFM010001554">
    <property type="protein sequence ID" value="KAG7375170.1"/>
    <property type="molecule type" value="Genomic_DNA"/>
</dbReference>
<accession>A0A8T1V4D5</accession>
<feature type="region of interest" description="Disordered" evidence="1">
    <location>
        <begin position="22"/>
        <end position="43"/>
    </location>
</feature>
<organism evidence="2 3">
    <name type="scientific">Phytophthora pseudosyringae</name>
    <dbReference type="NCBI Taxonomy" id="221518"/>
    <lineage>
        <taxon>Eukaryota</taxon>
        <taxon>Sar</taxon>
        <taxon>Stramenopiles</taxon>
        <taxon>Oomycota</taxon>
        <taxon>Peronosporomycetes</taxon>
        <taxon>Peronosporales</taxon>
        <taxon>Peronosporaceae</taxon>
        <taxon>Phytophthora</taxon>
    </lineage>
</organism>
<comment type="caution">
    <text evidence="2">The sequence shown here is derived from an EMBL/GenBank/DDBJ whole genome shotgun (WGS) entry which is preliminary data.</text>
</comment>
<evidence type="ECO:0000313" key="2">
    <source>
        <dbReference type="EMBL" id="KAG7375170.1"/>
    </source>
</evidence>
<reference evidence="2" key="1">
    <citation type="submission" date="2021-02" db="EMBL/GenBank/DDBJ databases">
        <authorList>
            <person name="Palmer J.M."/>
        </authorList>
    </citation>
    <scope>NUCLEOTIDE SEQUENCE</scope>
    <source>
        <strain evidence="2">SCRP734</strain>
    </source>
</reference>
<gene>
    <name evidence="2" type="ORF">PHYPSEUDO_002947</name>
</gene>
<keyword evidence="3" id="KW-1185">Reference proteome</keyword>
<protein>
    <submittedName>
        <fullName evidence="2">Uncharacterized protein</fullName>
    </submittedName>
</protein>
<dbReference type="AlphaFoldDB" id="A0A8T1V4D5"/>